<accession>Q731B6</accession>
<dbReference type="KEGG" id="bca:BCE_4250"/>
<organism evidence="1 2">
    <name type="scientific">Bacillus cereus (strain ATCC 10987 / NRS 248)</name>
    <dbReference type="NCBI Taxonomy" id="222523"/>
    <lineage>
        <taxon>Bacteria</taxon>
        <taxon>Bacillati</taxon>
        <taxon>Bacillota</taxon>
        <taxon>Bacilli</taxon>
        <taxon>Bacillales</taxon>
        <taxon>Bacillaceae</taxon>
        <taxon>Bacillus</taxon>
        <taxon>Bacillus cereus group</taxon>
    </lineage>
</organism>
<dbReference type="Proteomes" id="UP000002527">
    <property type="component" value="Chromosome"/>
</dbReference>
<protein>
    <submittedName>
        <fullName evidence="1">Uncharacterized protein</fullName>
    </submittedName>
</protein>
<dbReference type="AlphaFoldDB" id="Q731B6"/>
<reference evidence="1 2" key="1">
    <citation type="journal article" date="2004" name="Nucleic Acids Res.">
        <title>The genome sequence of Bacillus cereus ATCC 10987 reveals metabolic adaptations and a large plasmid related to Bacillus anthracis pXO1.</title>
        <authorList>
            <person name="Rasko D.A."/>
            <person name="Ravel J."/>
            <person name="Okstad O.A."/>
            <person name="Helgason E."/>
            <person name="Cer R.Z."/>
            <person name="Jiang L."/>
            <person name="Shores K.A."/>
            <person name="Fouts D.E."/>
            <person name="Tourasse N.J."/>
            <person name="Angiuoli S.V."/>
            <person name="Kolonay J."/>
            <person name="Nelson W.C."/>
            <person name="Kolsto A.-B."/>
            <person name="Fraser C.M."/>
            <person name="Read T.D."/>
        </authorList>
    </citation>
    <scope>NUCLEOTIDE SEQUENCE [LARGE SCALE GENOMIC DNA]</scope>
    <source>
        <strain evidence="2">ATCC 10987 / NRS 248</strain>
    </source>
</reference>
<evidence type="ECO:0000313" key="1">
    <source>
        <dbReference type="EMBL" id="AAS43151.1"/>
    </source>
</evidence>
<proteinExistence type="predicted"/>
<evidence type="ECO:0000313" key="2">
    <source>
        <dbReference type="Proteomes" id="UP000002527"/>
    </source>
</evidence>
<name>Q731B6_BACC1</name>
<gene>
    <name evidence="1" type="ordered locus">BCE_4250</name>
</gene>
<dbReference type="EMBL" id="AE017194">
    <property type="protein sequence ID" value="AAS43151.1"/>
    <property type="molecule type" value="Genomic_DNA"/>
</dbReference>
<dbReference type="HOGENOM" id="CLU_213047_0_0_9"/>
<sequence length="43" mass="4937">MLSHSSFYDINVGKGFSFLVIGKNICRLHCRYHFVLAAIFFIA</sequence>